<feature type="transmembrane region" description="Helical" evidence="1">
    <location>
        <begin position="68"/>
        <end position="93"/>
    </location>
</feature>
<evidence type="ECO:0008006" key="4">
    <source>
        <dbReference type="Google" id="ProtNLM"/>
    </source>
</evidence>
<reference evidence="2" key="1">
    <citation type="journal article" date="2023" name="Plant J.">
        <title>Genome sequences and population genomics provide insights into the demographic history, inbreeding, and mutation load of two 'living fossil' tree species of Dipteronia.</title>
        <authorList>
            <person name="Feng Y."/>
            <person name="Comes H.P."/>
            <person name="Chen J."/>
            <person name="Zhu S."/>
            <person name="Lu R."/>
            <person name="Zhang X."/>
            <person name="Li P."/>
            <person name="Qiu J."/>
            <person name="Olsen K.M."/>
            <person name="Qiu Y."/>
        </authorList>
    </citation>
    <scope>NUCLEOTIDE SEQUENCE</scope>
    <source>
        <strain evidence="2">KIB01</strain>
    </source>
</reference>
<sequence length="271" mass="30158">MLCVNCVAFSFFINGEVCGQVILSRGLRQGVPLSPYLFLICAEGLSCLIHKVVSYVDILVSSVGGRVLLFLIFSSLTIVCSSLELLGGIAILIRLSCRSMPWHRARYLGLLILAGTSRRKLFENVKDRIWNKLKGTFRLGILYQLISVLQVQSPHVLGLTAIVRTLISPSGGWDVQLVRSFFWSEEAELILSIPLGISQAKDTLQWHFDKKGNYLVRSGYKFAISVPFVPRAANKAAHSLSQLVLKSSDDFFWMESYPPCLDSVILDDCLA</sequence>
<name>A0AAD9TUF1_9ROSI</name>
<proteinExistence type="predicted"/>
<dbReference type="EMBL" id="JANJYI010000007">
    <property type="protein sequence ID" value="KAK2642133.1"/>
    <property type="molecule type" value="Genomic_DNA"/>
</dbReference>
<keyword evidence="1" id="KW-0812">Transmembrane</keyword>
<organism evidence="2 3">
    <name type="scientific">Dipteronia dyeriana</name>
    <dbReference type="NCBI Taxonomy" id="168575"/>
    <lineage>
        <taxon>Eukaryota</taxon>
        <taxon>Viridiplantae</taxon>
        <taxon>Streptophyta</taxon>
        <taxon>Embryophyta</taxon>
        <taxon>Tracheophyta</taxon>
        <taxon>Spermatophyta</taxon>
        <taxon>Magnoliopsida</taxon>
        <taxon>eudicotyledons</taxon>
        <taxon>Gunneridae</taxon>
        <taxon>Pentapetalae</taxon>
        <taxon>rosids</taxon>
        <taxon>malvids</taxon>
        <taxon>Sapindales</taxon>
        <taxon>Sapindaceae</taxon>
        <taxon>Hippocastanoideae</taxon>
        <taxon>Acereae</taxon>
        <taxon>Dipteronia</taxon>
    </lineage>
</organism>
<evidence type="ECO:0000313" key="2">
    <source>
        <dbReference type="EMBL" id="KAK2642133.1"/>
    </source>
</evidence>
<gene>
    <name evidence="2" type="ORF">Ddye_023896</name>
</gene>
<dbReference type="AlphaFoldDB" id="A0AAD9TUF1"/>
<evidence type="ECO:0000256" key="1">
    <source>
        <dbReference type="SAM" id="Phobius"/>
    </source>
</evidence>
<dbReference type="Proteomes" id="UP001280121">
    <property type="component" value="Unassembled WGS sequence"/>
</dbReference>
<evidence type="ECO:0000313" key="3">
    <source>
        <dbReference type="Proteomes" id="UP001280121"/>
    </source>
</evidence>
<keyword evidence="1" id="KW-0472">Membrane</keyword>
<keyword evidence="1" id="KW-1133">Transmembrane helix</keyword>
<keyword evidence="3" id="KW-1185">Reference proteome</keyword>
<accession>A0AAD9TUF1</accession>
<comment type="caution">
    <text evidence="2">The sequence shown here is derived from an EMBL/GenBank/DDBJ whole genome shotgun (WGS) entry which is preliminary data.</text>
</comment>
<protein>
    <recommendedName>
        <fullName evidence="4">Reverse transcriptase domain-containing protein</fullName>
    </recommendedName>
</protein>
<feature type="transmembrane region" description="Helical" evidence="1">
    <location>
        <begin position="35"/>
        <end position="56"/>
    </location>
</feature>